<dbReference type="AlphaFoldDB" id="A0A0A9ANP0"/>
<reference evidence="1" key="1">
    <citation type="submission" date="2014-09" db="EMBL/GenBank/DDBJ databases">
        <authorList>
            <person name="Magalhaes I.L.F."/>
            <person name="Oliveira U."/>
            <person name="Santos F.R."/>
            <person name="Vidigal T.H.D.A."/>
            <person name="Brescovit A.D."/>
            <person name="Santos A.J."/>
        </authorList>
    </citation>
    <scope>NUCLEOTIDE SEQUENCE</scope>
    <source>
        <tissue evidence="1">Shoot tissue taken approximately 20 cm above the soil surface</tissue>
    </source>
</reference>
<reference evidence="1" key="2">
    <citation type="journal article" date="2015" name="Data Brief">
        <title>Shoot transcriptome of the giant reed, Arundo donax.</title>
        <authorList>
            <person name="Barrero R.A."/>
            <person name="Guerrero F.D."/>
            <person name="Moolhuijzen P."/>
            <person name="Goolsby J.A."/>
            <person name="Tidwell J."/>
            <person name="Bellgard S.E."/>
            <person name="Bellgard M.I."/>
        </authorList>
    </citation>
    <scope>NUCLEOTIDE SEQUENCE</scope>
    <source>
        <tissue evidence="1">Shoot tissue taken approximately 20 cm above the soil surface</tissue>
    </source>
</reference>
<name>A0A0A9ANP0_ARUDO</name>
<sequence>MFSQLIKLYNQVEKFLPWRSLSSFS</sequence>
<evidence type="ECO:0000313" key="1">
    <source>
        <dbReference type="EMBL" id="JAD52751.1"/>
    </source>
</evidence>
<accession>A0A0A9ANP0</accession>
<proteinExistence type="predicted"/>
<dbReference type="EMBL" id="GBRH01245144">
    <property type="protein sequence ID" value="JAD52751.1"/>
    <property type="molecule type" value="Transcribed_RNA"/>
</dbReference>
<organism evidence="1">
    <name type="scientific">Arundo donax</name>
    <name type="common">Giant reed</name>
    <name type="synonym">Donax arundinaceus</name>
    <dbReference type="NCBI Taxonomy" id="35708"/>
    <lineage>
        <taxon>Eukaryota</taxon>
        <taxon>Viridiplantae</taxon>
        <taxon>Streptophyta</taxon>
        <taxon>Embryophyta</taxon>
        <taxon>Tracheophyta</taxon>
        <taxon>Spermatophyta</taxon>
        <taxon>Magnoliopsida</taxon>
        <taxon>Liliopsida</taxon>
        <taxon>Poales</taxon>
        <taxon>Poaceae</taxon>
        <taxon>PACMAD clade</taxon>
        <taxon>Arundinoideae</taxon>
        <taxon>Arundineae</taxon>
        <taxon>Arundo</taxon>
    </lineage>
</organism>
<protein>
    <submittedName>
        <fullName evidence="1">Uncharacterized protein</fullName>
    </submittedName>
</protein>